<feature type="domain" description="Insertion element IS402-like" evidence="1">
    <location>
        <begin position="8"/>
        <end position="45"/>
    </location>
</feature>
<dbReference type="Proteomes" id="UP000597444">
    <property type="component" value="Unassembled WGS sequence"/>
</dbReference>
<name>A0A8J3ILI8_9CHLR</name>
<organism evidence="2 3">
    <name type="scientific">Reticulibacter mediterranei</name>
    <dbReference type="NCBI Taxonomy" id="2778369"/>
    <lineage>
        <taxon>Bacteria</taxon>
        <taxon>Bacillati</taxon>
        <taxon>Chloroflexota</taxon>
        <taxon>Ktedonobacteria</taxon>
        <taxon>Ktedonobacterales</taxon>
        <taxon>Reticulibacteraceae</taxon>
        <taxon>Reticulibacter</taxon>
    </lineage>
</organism>
<dbReference type="InterPro" id="IPR025161">
    <property type="entry name" value="IS402-like_dom"/>
</dbReference>
<evidence type="ECO:0000259" key="1">
    <source>
        <dbReference type="Pfam" id="PF13340"/>
    </source>
</evidence>
<sequence length="52" mass="5736">MEIYPSDLTDAEWEILKPLIPPEKPGGRPRQADMRAVLGGYFMCCELGVLGA</sequence>
<accession>A0A8J3ILI8</accession>
<comment type="caution">
    <text evidence="2">The sequence shown here is derived from an EMBL/GenBank/DDBJ whole genome shotgun (WGS) entry which is preliminary data.</text>
</comment>
<dbReference type="Pfam" id="PF13340">
    <property type="entry name" value="DUF4096"/>
    <property type="match status" value="1"/>
</dbReference>
<dbReference type="EMBL" id="BNJK01000001">
    <property type="protein sequence ID" value="GHO94603.1"/>
    <property type="molecule type" value="Genomic_DNA"/>
</dbReference>
<dbReference type="AlphaFoldDB" id="A0A8J3ILI8"/>
<evidence type="ECO:0000313" key="2">
    <source>
        <dbReference type="EMBL" id="GHO94603.1"/>
    </source>
</evidence>
<reference evidence="2" key="1">
    <citation type="submission" date="2020-10" db="EMBL/GenBank/DDBJ databases">
        <title>Taxonomic study of unclassified bacteria belonging to the class Ktedonobacteria.</title>
        <authorList>
            <person name="Yabe S."/>
            <person name="Wang C.M."/>
            <person name="Zheng Y."/>
            <person name="Sakai Y."/>
            <person name="Cavaletti L."/>
            <person name="Monciardini P."/>
            <person name="Donadio S."/>
        </authorList>
    </citation>
    <scope>NUCLEOTIDE SEQUENCE</scope>
    <source>
        <strain evidence="2">ID150040</strain>
    </source>
</reference>
<protein>
    <recommendedName>
        <fullName evidence="1">Insertion element IS402-like domain-containing protein</fullName>
    </recommendedName>
</protein>
<proteinExistence type="predicted"/>
<keyword evidence="3" id="KW-1185">Reference proteome</keyword>
<gene>
    <name evidence="2" type="ORF">KSF_046510</name>
</gene>
<evidence type="ECO:0000313" key="3">
    <source>
        <dbReference type="Proteomes" id="UP000597444"/>
    </source>
</evidence>